<organism evidence="7 8">
    <name type="scientific">Actinophytocola xinjiangensis</name>
    <dbReference type="NCBI Taxonomy" id="485602"/>
    <lineage>
        <taxon>Bacteria</taxon>
        <taxon>Bacillati</taxon>
        <taxon>Actinomycetota</taxon>
        <taxon>Actinomycetes</taxon>
        <taxon>Pseudonocardiales</taxon>
        <taxon>Pseudonocardiaceae</taxon>
    </lineage>
</organism>
<name>A0A7Z0WNA8_9PSEU</name>
<dbReference type="NCBIfam" id="NF033561">
    <property type="entry name" value="macrolact_Ik_Al"/>
    <property type="match status" value="1"/>
</dbReference>
<dbReference type="GO" id="GO:0006529">
    <property type="term" value="P:asparagine biosynthetic process"/>
    <property type="evidence" value="ECO:0007669"/>
    <property type="project" value="UniProtKB-KW"/>
</dbReference>
<reference evidence="7 8" key="1">
    <citation type="submission" date="2016-12" db="EMBL/GenBank/DDBJ databases">
        <title>The draft genome sequence of Actinophytocola xinjiangensis.</title>
        <authorList>
            <person name="Wang W."/>
            <person name="Yuan L."/>
        </authorList>
    </citation>
    <scope>NUCLEOTIDE SEQUENCE [LARGE SCALE GENOMIC DNA]</scope>
    <source>
        <strain evidence="7 8">CGMCC 4.4663</strain>
    </source>
</reference>
<gene>
    <name evidence="7" type="ORF">BLA60_11425</name>
</gene>
<dbReference type="InterPro" id="IPR006426">
    <property type="entry name" value="Asn_synth_AEB"/>
</dbReference>
<dbReference type="RefSeq" id="WP_075132793.1">
    <property type="nucleotide sequence ID" value="NZ_MSIF01000004.1"/>
</dbReference>
<dbReference type="AlphaFoldDB" id="A0A7Z0WNA8"/>
<dbReference type="PANTHER" id="PTHR43284">
    <property type="entry name" value="ASPARAGINE SYNTHETASE (GLUTAMINE-HYDROLYZING)"/>
    <property type="match status" value="1"/>
</dbReference>
<comment type="pathway">
    <text evidence="1">Amino-acid biosynthesis; L-asparagine biosynthesis; L-asparagine from L-aspartate (L-Gln route): step 1/1.</text>
</comment>
<dbReference type="OrthoDB" id="7053173at2"/>
<evidence type="ECO:0000256" key="2">
    <source>
        <dbReference type="ARBA" id="ARBA00005752"/>
    </source>
</evidence>
<dbReference type="Pfam" id="PF00733">
    <property type="entry name" value="Asn_synthase"/>
    <property type="match status" value="1"/>
</dbReference>
<evidence type="ECO:0000259" key="6">
    <source>
        <dbReference type="Pfam" id="PF00733"/>
    </source>
</evidence>
<dbReference type="InterPro" id="IPR014729">
    <property type="entry name" value="Rossmann-like_a/b/a_fold"/>
</dbReference>
<comment type="caution">
    <text evidence="7">The sequence shown here is derived from an EMBL/GenBank/DDBJ whole genome shotgun (WGS) entry which is preliminary data.</text>
</comment>
<dbReference type="Gene3D" id="3.60.20.10">
    <property type="entry name" value="Glutamine Phosphoribosylpyrophosphate, subunit 1, domain 1"/>
    <property type="match status" value="1"/>
</dbReference>
<comment type="similarity">
    <text evidence="2">Belongs to the asparagine synthetase family.</text>
</comment>
<accession>A0A7Z0WNA8</accession>
<dbReference type="Proteomes" id="UP000185696">
    <property type="component" value="Unassembled WGS sequence"/>
</dbReference>
<dbReference type="PANTHER" id="PTHR43284:SF1">
    <property type="entry name" value="ASPARAGINE SYNTHETASE"/>
    <property type="match status" value="1"/>
</dbReference>
<dbReference type="EC" id="6.3.5.4" evidence="3"/>
<keyword evidence="8" id="KW-1185">Reference proteome</keyword>
<evidence type="ECO:0000256" key="3">
    <source>
        <dbReference type="ARBA" id="ARBA00012737"/>
    </source>
</evidence>
<dbReference type="Gene3D" id="3.40.50.620">
    <property type="entry name" value="HUPs"/>
    <property type="match status" value="2"/>
</dbReference>
<feature type="domain" description="Asparagine synthetase" evidence="6">
    <location>
        <begin position="186"/>
        <end position="578"/>
    </location>
</feature>
<protein>
    <recommendedName>
        <fullName evidence="3">asparagine synthase (glutamine-hydrolyzing)</fullName>
        <ecNumber evidence="3">6.3.5.4</ecNumber>
    </recommendedName>
</protein>
<evidence type="ECO:0000256" key="5">
    <source>
        <dbReference type="ARBA" id="ARBA00048741"/>
    </source>
</evidence>
<sequence>MSVAGLWNEGRAVVENLTLTAGEPTRTVGSDDARLVVLGHCLAAEAELADCLRTVTRTRRLDANSSAWPGCYSLAVLFPHELLLLTDPVGQFPWYLAPVPGGQWFGSSAVDLALRAGARVDRDRLAMVIACDDVLGLADNGTEFAGVRRLPVGSAVTVNSSGISVTPCGGLDVGVENNSDDAAERLRESLVRAIDARTGNGRPITGDFSGGIDSSTLLLLALRAGVPVSGFTFQNSDIEAEDDLVWARHFAAQAPGLTHHSVVATDEELPYQILSGPGEQPHPAALAAGPLRARLRLARDHGSTHLVGEGGDLVLGAPPAYLADLARQGEWAALWQHCLRWGRVRQCSPLSLLRRALAVGRVSRRQALRALATEIVLAAPARDRTAWHLGAIGYWEQPRGRWLTRRARTDLADHVHALADDRQADPADGLGVADAVTLSQLRTQVVAERAVRATGREFGVDVHAPYLDSDVVRACLALPAWRRADPAVAKPLLRTALTGLVPDSVLTRTTKGNYVRGAYAGVRRAAPALRGLLAEPVAADHGLLDPVPVRAVLDSAVQGLPTPWRAFNQVLAVELWLRDLTAKGLLR</sequence>
<dbReference type="PIRSF" id="PIRSF001589">
    <property type="entry name" value="Asn_synthetase_glu-h"/>
    <property type="match status" value="1"/>
</dbReference>
<evidence type="ECO:0000313" key="7">
    <source>
        <dbReference type="EMBL" id="OLF11558.1"/>
    </source>
</evidence>
<proteinExistence type="inferred from homology"/>
<dbReference type="InterPro" id="IPR001962">
    <property type="entry name" value="Asn_synthase"/>
</dbReference>
<dbReference type="InterPro" id="IPR051786">
    <property type="entry name" value="ASN_synthetase/amidase"/>
</dbReference>
<dbReference type="EMBL" id="MSIF01000004">
    <property type="protein sequence ID" value="OLF11558.1"/>
    <property type="molecule type" value="Genomic_DNA"/>
</dbReference>
<comment type="catalytic activity">
    <reaction evidence="5">
        <text>L-aspartate + L-glutamine + ATP + H2O = L-asparagine + L-glutamate + AMP + diphosphate + H(+)</text>
        <dbReference type="Rhea" id="RHEA:12228"/>
        <dbReference type="ChEBI" id="CHEBI:15377"/>
        <dbReference type="ChEBI" id="CHEBI:15378"/>
        <dbReference type="ChEBI" id="CHEBI:29985"/>
        <dbReference type="ChEBI" id="CHEBI:29991"/>
        <dbReference type="ChEBI" id="CHEBI:30616"/>
        <dbReference type="ChEBI" id="CHEBI:33019"/>
        <dbReference type="ChEBI" id="CHEBI:58048"/>
        <dbReference type="ChEBI" id="CHEBI:58359"/>
        <dbReference type="ChEBI" id="CHEBI:456215"/>
        <dbReference type="EC" id="6.3.5.4"/>
    </reaction>
</comment>
<keyword evidence="4" id="KW-0028">Amino-acid biosynthesis</keyword>
<dbReference type="SUPFAM" id="SSF52402">
    <property type="entry name" value="Adenine nucleotide alpha hydrolases-like"/>
    <property type="match status" value="1"/>
</dbReference>
<dbReference type="InterPro" id="IPR029055">
    <property type="entry name" value="Ntn_hydrolases_N"/>
</dbReference>
<evidence type="ECO:0000256" key="1">
    <source>
        <dbReference type="ARBA" id="ARBA00005187"/>
    </source>
</evidence>
<evidence type="ECO:0000256" key="4">
    <source>
        <dbReference type="ARBA" id="ARBA00022888"/>
    </source>
</evidence>
<keyword evidence="4" id="KW-0061">Asparagine biosynthesis</keyword>
<dbReference type="GO" id="GO:0004066">
    <property type="term" value="F:asparagine synthase (glutamine-hydrolyzing) activity"/>
    <property type="evidence" value="ECO:0007669"/>
    <property type="project" value="UniProtKB-EC"/>
</dbReference>
<evidence type="ECO:0000313" key="8">
    <source>
        <dbReference type="Proteomes" id="UP000185696"/>
    </source>
</evidence>
<dbReference type="SUPFAM" id="SSF56235">
    <property type="entry name" value="N-terminal nucleophile aminohydrolases (Ntn hydrolases)"/>
    <property type="match status" value="1"/>
</dbReference>